<sequence>MVGLSATQGSAAGATRPPTSVSRNGRNKKRALLRTLSLLSVLILAAAPAAVVAAASCRDGTVISDPSSSSSPFNPAESLTETLLLKPLPDGRILSSFTFALCSASSSPSNFRLLPRTLLQPIQNFGVSEVHLSLNSGRWRYSSWGSPVTTLKNRNSYDLQSQQPGSSRGGEKRVKVGEESVGPGAELWAIFDEGVKDEEVRKGWKGLTSALAGLFCASLDAIDERQTVQPHYAYSSQNAAASNKTSQTIHALVPTENVCTENLTPFLKLLPCKGAAGLATLLNPLSLFSADFHGLAVHVERQPPAPTTTNIQNDSTQQGWKVALTFTAVFSPAVTRDISVRDWSLSSLFGRKLESTCPLSDESVIRVLKPSGTGYVVEPLPSFPACFVPGAKDCGGAKGKAAYLPVLGEEDEVTDELASAGLLAYETEQEQQEYDERLKQRWAHYLENEDGEYLYDLSSRPGKAVDISMRWPNETRFAYPASTPLSSETGQVVGVERALVGAGQQRATLQVVLTNSNPRLAQRVLWYETLGYFVRPYLHTLKHETQFLESTSNTTEDAELLRSVADLESPIEELTYQPATGKRGERKPFVLEGVIRMPAQSKVVLRMELRKQFVPYSQHPPDAHRGFDLNSAIVFPLAPVDPREAILLAQHRQASGSSKRIVVNPPRTNSWLDAIKNYIAGEAQIKQRETEQAPPPPPPPPPPPAAAALRNAKAKARAISKSQSRIYTLPRLVELATPDFSFVYTNIIFTSTIIALFFGSTLNTLLRTFTDFVM</sequence>
<proteinExistence type="predicted"/>
<dbReference type="PANTHER" id="PTHR12959:SF11">
    <property type="entry name" value="GPI TRANSAMIDASE COMPONENT PIG-T"/>
    <property type="match status" value="1"/>
</dbReference>
<accession>I2G1C9</accession>
<feature type="compositionally biased region" description="Basic and acidic residues" evidence="1">
    <location>
        <begin position="169"/>
        <end position="178"/>
    </location>
</feature>
<feature type="region of interest" description="Disordered" evidence="1">
    <location>
        <begin position="157"/>
        <end position="179"/>
    </location>
</feature>
<feature type="transmembrane region" description="Helical" evidence="2">
    <location>
        <begin position="31"/>
        <end position="55"/>
    </location>
</feature>
<feature type="compositionally biased region" description="Pro residues" evidence="1">
    <location>
        <begin position="693"/>
        <end position="705"/>
    </location>
</feature>
<organism evidence="3 4">
    <name type="scientific">Ustilago hordei</name>
    <name type="common">Barley covered smut fungus</name>
    <dbReference type="NCBI Taxonomy" id="120017"/>
    <lineage>
        <taxon>Eukaryota</taxon>
        <taxon>Fungi</taxon>
        <taxon>Dikarya</taxon>
        <taxon>Basidiomycota</taxon>
        <taxon>Ustilaginomycotina</taxon>
        <taxon>Ustilaginomycetes</taxon>
        <taxon>Ustilaginales</taxon>
        <taxon>Ustilaginaceae</taxon>
        <taxon>Ustilago</taxon>
    </lineage>
</organism>
<feature type="compositionally biased region" description="Polar residues" evidence="1">
    <location>
        <begin position="157"/>
        <end position="166"/>
    </location>
</feature>
<feature type="transmembrane region" description="Helical" evidence="2">
    <location>
        <begin position="742"/>
        <end position="766"/>
    </location>
</feature>
<gene>
    <name evidence="3" type="ORF">UHOR_04356</name>
</gene>
<reference evidence="3 4" key="1">
    <citation type="journal article" date="2012" name="Plant Cell">
        <title>Genome comparison of barley and maize smut fungi reveals targeted loss of RNA silencing components and species-specific presence of transposable elements.</title>
        <authorList>
            <person name="Laurie J.D."/>
            <person name="Ali S."/>
            <person name="Linning R."/>
            <person name="Mannhaupt G."/>
            <person name="Wong P."/>
            <person name="Gueldener U."/>
            <person name="Muensterkoetter M."/>
            <person name="Moore R."/>
            <person name="Kahmann R."/>
            <person name="Bakkeren G."/>
            <person name="Schirawski J."/>
        </authorList>
    </citation>
    <scope>NUCLEOTIDE SEQUENCE [LARGE SCALE GENOMIC DNA]</scope>
    <source>
        <strain evidence="4">Uh4875-4</strain>
    </source>
</reference>
<dbReference type="EMBL" id="CAGI01000179">
    <property type="protein sequence ID" value="CCF52972.1"/>
    <property type="molecule type" value="Genomic_DNA"/>
</dbReference>
<keyword evidence="4" id="KW-1185">Reference proteome</keyword>
<feature type="region of interest" description="Disordered" evidence="1">
    <location>
        <begin position="687"/>
        <end position="707"/>
    </location>
</feature>
<dbReference type="Pfam" id="PF04113">
    <property type="entry name" value="Gpi16"/>
    <property type="match status" value="3"/>
</dbReference>
<evidence type="ECO:0000256" key="1">
    <source>
        <dbReference type="SAM" id="MobiDB-lite"/>
    </source>
</evidence>
<dbReference type="InterPro" id="IPR007245">
    <property type="entry name" value="PIG-T"/>
</dbReference>
<name>I2G1C9_USTHO</name>
<dbReference type="GO" id="GO:0042765">
    <property type="term" value="C:GPI-anchor transamidase complex"/>
    <property type="evidence" value="ECO:0007669"/>
    <property type="project" value="InterPro"/>
</dbReference>
<dbReference type="eggNOG" id="KOG2407">
    <property type="taxonomic scope" value="Eukaryota"/>
</dbReference>
<keyword evidence="2" id="KW-1133">Transmembrane helix</keyword>
<evidence type="ECO:0000313" key="4">
    <source>
        <dbReference type="Proteomes" id="UP000006174"/>
    </source>
</evidence>
<evidence type="ECO:0000256" key="2">
    <source>
        <dbReference type="SAM" id="Phobius"/>
    </source>
</evidence>
<dbReference type="Proteomes" id="UP000006174">
    <property type="component" value="Unassembled WGS sequence"/>
</dbReference>
<comment type="caution">
    <text evidence="3">The sequence shown here is derived from an EMBL/GenBank/DDBJ whole genome shotgun (WGS) entry which is preliminary data.</text>
</comment>
<keyword evidence="2" id="KW-0472">Membrane</keyword>
<feature type="region of interest" description="Disordered" evidence="1">
    <location>
        <begin position="1"/>
        <end position="27"/>
    </location>
</feature>
<dbReference type="HOGENOM" id="CLU_021459_2_1_1"/>
<feature type="compositionally biased region" description="Polar residues" evidence="1">
    <location>
        <begin position="1"/>
        <end position="10"/>
    </location>
</feature>
<evidence type="ECO:0000313" key="3">
    <source>
        <dbReference type="EMBL" id="CCF52972.1"/>
    </source>
</evidence>
<protein>
    <submittedName>
        <fullName evidence="3">Related to GPI-anchor transamidase complex subunit Gpi16</fullName>
    </submittedName>
</protein>
<dbReference type="PANTHER" id="PTHR12959">
    <property type="entry name" value="GPI TRANSAMIDASE COMPONENT PIG-T-RELATED"/>
    <property type="match status" value="1"/>
</dbReference>
<dbReference type="GO" id="GO:0016255">
    <property type="term" value="P:attachment of GPI anchor to protein"/>
    <property type="evidence" value="ECO:0007669"/>
    <property type="project" value="InterPro"/>
</dbReference>
<dbReference type="AlphaFoldDB" id="I2G1C9"/>
<dbReference type="STRING" id="1128400.I2G1C9"/>
<keyword evidence="2" id="KW-0812">Transmembrane</keyword>